<evidence type="ECO:0000256" key="4">
    <source>
        <dbReference type="ARBA" id="ARBA00023136"/>
    </source>
</evidence>
<dbReference type="FunFam" id="1.20.1250.20:FF:000509">
    <property type="entry name" value="MFS general substrate transporter"/>
    <property type="match status" value="1"/>
</dbReference>
<feature type="transmembrane region" description="Helical" evidence="6">
    <location>
        <begin position="363"/>
        <end position="382"/>
    </location>
</feature>
<dbReference type="PANTHER" id="PTHR23502:SF163">
    <property type="entry name" value="MAJOR FACILITATOR SUPERFAMILY (MFS) PROFILE DOMAIN-CONTAINING PROTEIN"/>
    <property type="match status" value="1"/>
</dbReference>
<feature type="transmembrane region" description="Helical" evidence="6">
    <location>
        <begin position="453"/>
        <end position="476"/>
    </location>
</feature>
<feature type="transmembrane region" description="Helical" evidence="6">
    <location>
        <begin position="321"/>
        <end position="342"/>
    </location>
</feature>
<comment type="similarity">
    <text evidence="5">Belongs to the major facilitator superfamily. CAR1 family.</text>
</comment>
<dbReference type="InterPro" id="IPR020846">
    <property type="entry name" value="MFS_dom"/>
</dbReference>
<evidence type="ECO:0000313" key="8">
    <source>
        <dbReference type="EMBL" id="CAJ2513254.1"/>
    </source>
</evidence>
<evidence type="ECO:0000256" key="6">
    <source>
        <dbReference type="SAM" id="Phobius"/>
    </source>
</evidence>
<proteinExistence type="inferred from homology"/>
<protein>
    <submittedName>
        <fullName evidence="8">Uu.00g013730.m01.CDS01</fullName>
    </submittedName>
</protein>
<dbReference type="AlphaFoldDB" id="A0AAI8VY65"/>
<dbReference type="Gene3D" id="1.20.1250.20">
    <property type="entry name" value="MFS general substrate transporter like domains"/>
    <property type="match status" value="1"/>
</dbReference>
<dbReference type="Proteomes" id="UP001295740">
    <property type="component" value="Unassembled WGS sequence"/>
</dbReference>
<gene>
    <name evidence="8" type="ORF">KHLLAP_LOCUS13722</name>
</gene>
<evidence type="ECO:0000256" key="1">
    <source>
        <dbReference type="ARBA" id="ARBA00004141"/>
    </source>
</evidence>
<dbReference type="SUPFAM" id="SSF103473">
    <property type="entry name" value="MFS general substrate transporter"/>
    <property type="match status" value="1"/>
</dbReference>
<evidence type="ECO:0000256" key="2">
    <source>
        <dbReference type="ARBA" id="ARBA00022692"/>
    </source>
</evidence>
<evidence type="ECO:0000256" key="3">
    <source>
        <dbReference type="ARBA" id="ARBA00022989"/>
    </source>
</evidence>
<feature type="transmembrane region" description="Helical" evidence="6">
    <location>
        <begin position="388"/>
        <end position="409"/>
    </location>
</feature>
<feature type="transmembrane region" description="Helical" evidence="6">
    <location>
        <begin position="207"/>
        <end position="226"/>
    </location>
</feature>
<dbReference type="EMBL" id="CAUWAG010000020">
    <property type="protein sequence ID" value="CAJ2513254.1"/>
    <property type="molecule type" value="Genomic_DNA"/>
</dbReference>
<comment type="subcellular location">
    <subcellularLocation>
        <location evidence="1">Membrane</location>
        <topology evidence="1">Multi-pass membrane protein</topology>
    </subcellularLocation>
</comment>
<accession>A0AAI8VY65</accession>
<dbReference type="PANTHER" id="PTHR23502">
    <property type="entry name" value="MAJOR FACILITATOR SUPERFAMILY"/>
    <property type="match status" value="1"/>
</dbReference>
<dbReference type="PROSITE" id="PS50850">
    <property type="entry name" value="MFS"/>
    <property type="match status" value="1"/>
</dbReference>
<keyword evidence="4 6" id="KW-0472">Membrane</keyword>
<reference evidence="8" key="1">
    <citation type="submission" date="2023-10" db="EMBL/GenBank/DDBJ databases">
        <authorList>
            <person name="Hackl T."/>
        </authorList>
    </citation>
    <scope>NUCLEOTIDE SEQUENCE</scope>
</reference>
<dbReference type="InterPro" id="IPR036259">
    <property type="entry name" value="MFS_trans_sf"/>
</dbReference>
<keyword evidence="9" id="KW-1185">Reference proteome</keyword>
<dbReference type="GO" id="GO:0022857">
    <property type="term" value="F:transmembrane transporter activity"/>
    <property type="evidence" value="ECO:0007669"/>
    <property type="project" value="InterPro"/>
</dbReference>
<keyword evidence="3 6" id="KW-1133">Transmembrane helix</keyword>
<sequence length="492" mass="52641">MDETEPLLQDARLVNIEQRDDLLGKDIVDFAPDGDQDNPLEWPTAYKWGIVSLLAFMAFTVTFTCISVVPVANRIVHDLDHGQSSKSASVLLVTIWELGEAAGPLLIAPLSEVFGRYPVMNAANTLFVAATVLAALCQSTSLFIAARALTGLAVASNVLNPAIIGDMFVSEERGSAMSIVALAPLIGGAVGPAISGAIAESLGWREVLWGSAVLAAACEIAFLTCFRETYKVAILRRKAAKLRAETGNVALRTIYDTDDDVSNARKLWGAIMRPASVFAGSGVLQILSLFGALVFAHFYVISTTLPDILQETYGLSAAATGSAFLTFSIGSTVTVLLCNTYLDKIYVKLREHHKGVGKPEYRLPLVIVGGFLLPFNIAFYGWSAQLQLPLPVILLSVGLLGATILLGFMPLSAYVVDAFGLHAASGMTAVIVTRCLMGTFLPLAAEPLIDRFGYGLGCTVLGGAGLLLAPIPVFVFRYGDKWRQRSKYSRES</sequence>
<evidence type="ECO:0000256" key="5">
    <source>
        <dbReference type="ARBA" id="ARBA00038347"/>
    </source>
</evidence>
<dbReference type="GO" id="GO:0016020">
    <property type="term" value="C:membrane"/>
    <property type="evidence" value="ECO:0007669"/>
    <property type="project" value="UniProtKB-SubCell"/>
</dbReference>
<keyword evidence="2 6" id="KW-0812">Transmembrane</keyword>
<feature type="transmembrane region" description="Helical" evidence="6">
    <location>
        <begin position="421"/>
        <end position="441"/>
    </location>
</feature>
<feature type="domain" description="Major facilitator superfamily (MFS) profile" evidence="7">
    <location>
        <begin position="50"/>
        <end position="481"/>
    </location>
</feature>
<feature type="transmembrane region" description="Helical" evidence="6">
    <location>
        <begin position="48"/>
        <end position="76"/>
    </location>
</feature>
<evidence type="ECO:0000313" key="9">
    <source>
        <dbReference type="Proteomes" id="UP001295740"/>
    </source>
</evidence>
<organism evidence="8 9">
    <name type="scientific">Anthostomella pinea</name>
    <dbReference type="NCBI Taxonomy" id="933095"/>
    <lineage>
        <taxon>Eukaryota</taxon>
        <taxon>Fungi</taxon>
        <taxon>Dikarya</taxon>
        <taxon>Ascomycota</taxon>
        <taxon>Pezizomycotina</taxon>
        <taxon>Sordariomycetes</taxon>
        <taxon>Xylariomycetidae</taxon>
        <taxon>Xylariales</taxon>
        <taxon>Xylariaceae</taxon>
        <taxon>Anthostomella</taxon>
    </lineage>
</organism>
<evidence type="ECO:0000259" key="7">
    <source>
        <dbReference type="PROSITE" id="PS50850"/>
    </source>
</evidence>
<dbReference type="Pfam" id="PF07690">
    <property type="entry name" value="MFS_1"/>
    <property type="match status" value="1"/>
</dbReference>
<comment type="caution">
    <text evidence="8">The sequence shown here is derived from an EMBL/GenBank/DDBJ whole genome shotgun (WGS) entry which is preliminary data.</text>
</comment>
<dbReference type="InterPro" id="IPR011701">
    <property type="entry name" value="MFS"/>
</dbReference>
<feature type="transmembrane region" description="Helical" evidence="6">
    <location>
        <begin position="176"/>
        <end position="195"/>
    </location>
</feature>
<feature type="transmembrane region" description="Helical" evidence="6">
    <location>
        <begin position="275"/>
        <end position="301"/>
    </location>
</feature>
<name>A0AAI8VY65_9PEZI</name>